<gene>
    <name evidence="3" type="ORF">ATC03_03915</name>
</gene>
<evidence type="ECO:0000313" key="4">
    <source>
        <dbReference type="Proteomes" id="UP000078437"/>
    </source>
</evidence>
<proteinExistence type="predicted"/>
<name>A0A191WCP6_9MICO</name>
<dbReference type="PANTHER" id="PTHR39430">
    <property type="entry name" value="MEMBRANE-ASSOCIATED PROTEASE-RELATED"/>
    <property type="match status" value="1"/>
</dbReference>
<keyword evidence="1" id="KW-0812">Transmembrane</keyword>
<dbReference type="EMBL" id="CP013979">
    <property type="protein sequence ID" value="ANJ26007.1"/>
    <property type="molecule type" value="Genomic_DNA"/>
</dbReference>
<dbReference type="GO" id="GO:0004175">
    <property type="term" value="F:endopeptidase activity"/>
    <property type="evidence" value="ECO:0007669"/>
    <property type="project" value="UniProtKB-ARBA"/>
</dbReference>
<feature type="transmembrane region" description="Helical" evidence="1">
    <location>
        <begin position="69"/>
        <end position="91"/>
    </location>
</feature>
<keyword evidence="1" id="KW-1133">Transmembrane helix</keyword>
<evidence type="ECO:0000256" key="1">
    <source>
        <dbReference type="SAM" id="Phobius"/>
    </source>
</evidence>
<feature type="domain" description="ABC transmembrane type-2" evidence="2">
    <location>
        <begin position="1"/>
        <end position="21"/>
    </location>
</feature>
<keyword evidence="4" id="KW-1185">Reference proteome</keyword>
<feature type="transmembrane region" description="Helical" evidence="1">
    <location>
        <begin position="111"/>
        <end position="131"/>
    </location>
</feature>
<dbReference type="InterPro" id="IPR003675">
    <property type="entry name" value="Rce1/LyrA-like_dom"/>
</dbReference>
<sequence>MILGLLPLVFFVVAVVLFRRRRQPVLRSLGFSFGRWSAVDAAVGLAIPAIAFTAIFLTERALNAIRVEAGTITWASFVTDVLVQLFFAALLEELIYRVGLLSGVAASLARVPFGRWIAVLVTGALFGIAHLDNEGATWVAALGTGLGGVIYGIAFLATRSIVLPLFLHLSWNMSEGLFGFPISGHLVPGFATSEGVGPVSITGGEYGPEAGIPGLIARFLVIALVLVYVKLRWPQGSIARLEFAPDPARRSDRTAVSAADAG</sequence>
<feature type="transmembrane region" description="Helical" evidence="1">
    <location>
        <begin position="138"/>
        <end position="167"/>
    </location>
</feature>
<dbReference type="InterPro" id="IPR047817">
    <property type="entry name" value="ABC2_TM_bact-type"/>
</dbReference>
<protein>
    <recommendedName>
        <fullName evidence="2">ABC transmembrane type-2 domain-containing protein</fullName>
    </recommendedName>
</protein>
<dbReference type="STRING" id="453304.ATC03_03915"/>
<evidence type="ECO:0000313" key="3">
    <source>
        <dbReference type="EMBL" id="ANJ26007.1"/>
    </source>
</evidence>
<dbReference type="PANTHER" id="PTHR39430:SF1">
    <property type="entry name" value="PROTEASE"/>
    <property type="match status" value="1"/>
</dbReference>
<dbReference type="AlphaFoldDB" id="A0A191WCP6"/>
<organism evidence="3 4">
    <name type="scientific">Agromyces aureus</name>
    <dbReference type="NCBI Taxonomy" id="453304"/>
    <lineage>
        <taxon>Bacteria</taxon>
        <taxon>Bacillati</taxon>
        <taxon>Actinomycetota</taxon>
        <taxon>Actinomycetes</taxon>
        <taxon>Micrococcales</taxon>
        <taxon>Microbacteriaceae</taxon>
        <taxon>Agromyces</taxon>
    </lineage>
</organism>
<evidence type="ECO:0000259" key="2">
    <source>
        <dbReference type="PROSITE" id="PS51012"/>
    </source>
</evidence>
<feature type="transmembrane region" description="Helical" evidence="1">
    <location>
        <begin position="210"/>
        <end position="231"/>
    </location>
</feature>
<keyword evidence="1" id="KW-0472">Membrane</keyword>
<dbReference type="RefSeq" id="WP_067873350.1">
    <property type="nucleotide sequence ID" value="NZ_CP013979.1"/>
</dbReference>
<dbReference type="Pfam" id="PF02517">
    <property type="entry name" value="Rce1-like"/>
    <property type="match status" value="1"/>
</dbReference>
<feature type="transmembrane region" description="Helical" evidence="1">
    <location>
        <begin position="38"/>
        <end position="57"/>
    </location>
</feature>
<dbReference type="KEGG" id="agy:ATC03_03915"/>
<dbReference type="Proteomes" id="UP000078437">
    <property type="component" value="Chromosome"/>
</dbReference>
<dbReference type="GO" id="GO:0080120">
    <property type="term" value="P:CAAX-box protein maturation"/>
    <property type="evidence" value="ECO:0007669"/>
    <property type="project" value="UniProtKB-ARBA"/>
</dbReference>
<dbReference type="PROSITE" id="PS51012">
    <property type="entry name" value="ABC_TM2"/>
    <property type="match status" value="1"/>
</dbReference>
<reference evidence="4" key="2">
    <citation type="submission" date="2016-01" db="EMBL/GenBank/DDBJ databases">
        <title>Complete genome sequence of Agromyces aureus AR33T and comparison with related organisms.</title>
        <authorList>
            <person name="Corretto E."/>
            <person name="Antonielli L."/>
            <person name="Sessitsch A."/>
            <person name="Brader G."/>
        </authorList>
    </citation>
    <scope>NUCLEOTIDE SEQUENCE [LARGE SCALE GENOMIC DNA]</scope>
    <source>
        <strain evidence="4">AR33</strain>
    </source>
</reference>
<accession>A0A191WCP6</accession>
<reference evidence="3 4" key="1">
    <citation type="journal article" date="2016" name="Int. J. Syst. Evol. Microbiol.">
        <title>Agromyces aureus sp. nov., isolated from the rhizosphere of Salix caprea L. grown in a heavy-metal-contaminated soil.</title>
        <authorList>
            <person name="Corretto E."/>
            <person name="Antonielli L."/>
            <person name="Sessitsch A."/>
            <person name="Compant S."/>
            <person name="Gorfer M."/>
            <person name="Kuffner M."/>
            <person name="Brader G."/>
        </authorList>
    </citation>
    <scope>NUCLEOTIDE SEQUENCE [LARGE SCALE GENOMIC DNA]</scope>
    <source>
        <strain evidence="3 4">AR33</strain>
    </source>
</reference>